<dbReference type="AlphaFoldDB" id="A0A7Y7X9T0"/>
<proteinExistence type="predicted"/>
<comment type="caution">
    <text evidence="2">The sequence shown here is derived from an EMBL/GenBank/DDBJ whole genome shotgun (WGS) entry which is preliminary data.</text>
</comment>
<dbReference type="RefSeq" id="WP_177099867.1">
    <property type="nucleotide sequence ID" value="NZ_JACAQB010000003.1"/>
</dbReference>
<keyword evidence="1" id="KW-1133">Transmembrane helix</keyword>
<evidence type="ECO:0000256" key="1">
    <source>
        <dbReference type="SAM" id="Phobius"/>
    </source>
</evidence>
<evidence type="ECO:0000313" key="3">
    <source>
        <dbReference type="Proteomes" id="UP000539985"/>
    </source>
</evidence>
<keyword evidence="1" id="KW-0812">Transmembrane</keyword>
<organism evidence="2 3">
    <name type="scientific">Pseudomonas gingeri</name>
    <dbReference type="NCBI Taxonomy" id="117681"/>
    <lineage>
        <taxon>Bacteria</taxon>
        <taxon>Pseudomonadati</taxon>
        <taxon>Pseudomonadota</taxon>
        <taxon>Gammaproteobacteria</taxon>
        <taxon>Pseudomonadales</taxon>
        <taxon>Pseudomonadaceae</taxon>
        <taxon>Pseudomonas</taxon>
    </lineage>
</organism>
<protein>
    <submittedName>
        <fullName evidence="2">Uncharacterized protein</fullName>
    </submittedName>
</protein>
<feature type="transmembrane region" description="Helical" evidence="1">
    <location>
        <begin position="6"/>
        <end position="27"/>
    </location>
</feature>
<evidence type="ECO:0000313" key="2">
    <source>
        <dbReference type="EMBL" id="NWB94812.1"/>
    </source>
</evidence>
<sequence length="106" mass="11924">MTDILLVIITILLGVICILGFGILFNVSQAKIGISSLIRIIGDLHDTNANQCKERFELTTTQLEQLVETSISTEQNISDIKKVTDVIYRYKLPNAAEREFLDQIDI</sequence>
<dbReference type="EMBL" id="JACAQB010000003">
    <property type="protein sequence ID" value="NWB94812.1"/>
    <property type="molecule type" value="Genomic_DNA"/>
</dbReference>
<dbReference type="Proteomes" id="UP000539985">
    <property type="component" value="Unassembled WGS sequence"/>
</dbReference>
<accession>A0A7Y7X9T0</accession>
<keyword evidence="1" id="KW-0472">Membrane</keyword>
<gene>
    <name evidence="2" type="ORF">HX882_02775</name>
</gene>
<reference evidence="2 3" key="1">
    <citation type="submission" date="2020-04" db="EMBL/GenBank/DDBJ databases">
        <title>Molecular characterization of pseudomonads from Agaricus bisporus reveal novel blotch 2 pathogens in Western Europe.</title>
        <authorList>
            <person name="Taparia T."/>
            <person name="Krijger M."/>
            <person name="Haynes E."/>
            <person name="Elpinstone J.G."/>
            <person name="Noble R."/>
            <person name="Van Der Wolf J."/>
        </authorList>
    </citation>
    <scope>NUCLEOTIDE SEQUENCE [LARGE SCALE GENOMIC DNA]</scope>
    <source>
        <strain evidence="2 3">H7001</strain>
    </source>
</reference>
<name>A0A7Y7X9T0_9PSED</name>